<gene>
    <name evidence="5" type="ORF">THAOC_09062</name>
</gene>
<name>K0T8K0_THAOC</name>
<keyword evidence="6" id="KW-1185">Reference proteome</keyword>
<dbReference type="PROSITE" id="PS50404">
    <property type="entry name" value="GST_NTER"/>
    <property type="match status" value="1"/>
</dbReference>
<dbReference type="InterPro" id="IPR050213">
    <property type="entry name" value="GST_superfamily"/>
</dbReference>
<evidence type="ECO:0000256" key="3">
    <source>
        <dbReference type="ARBA" id="ARBA00047960"/>
    </source>
</evidence>
<dbReference type="CDD" id="cd03039">
    <property type="entry name" value="GST_N_Sigma_like"/>
    <property type="match status" value="1"/>
</dbReference>
<evidence type="ECO:0000256" key="2">
    <source>
        <dbReference type="ARBA" id="ARBA00022679"/>
    </source>
</evidence>
<organism evidence="5 6">
    <name type="scientific">Thalassiosira oceanica</name>
    <name type="common">Marine diatom</name>
    <dbReference type="NCBI Taxonomy" id="159749"/>
    <lineage>
        <taxon>Eukaryota</taxon>
        <taxon>Sar</taxon>
        <taxon>Stramenopiles</taxon>
        <taxon>Ochrophyta</taxon>
        <taxon>Bacillariophyta</taxon>
        <taxon>Coscinodiscophyceae</taxon>
        <taxon>Thalassiosirophycidae</taxon>
        <taxon>Thalassiosirales</taxon>
        <taxon>Thalassiosiraceae</taxon>
        <taxon>Thalassiosira</taxon>
    </lineage>
</organism>
<dbReference type="AlphaFoldDB" id="K0T8K0"/>
<dbReference type="EC" id="2.5.1.18" evidence="1"/>
<proteinExistence type="predicted"/>
<dbReference type="PANTHER" id="PTHR11571">
    <property type="entry name" value="GLUTATHIONE S-TRANSFERASE"/>
    <property type="match status" value="1"/>
</dbReference>
<dbReference type="PANTHER" id="PTHR11571:SF224">
    <property type="entry name" value="HEMATOPOIETIC PROSTAGLANDIN D SYNTHASE"/>
    <property type="match status" value="1"/>
</dbReference>
<feature type="domain" description="GST N-terminal" evidence="4">
    <location>
        <begin position="2"/>
        <end position="85"/>
    </location>
</feature>
<sequence>MSVPELSYFDGPGRANLTRLAFVLGGTEFVDNRFTFANWPEVKGDPSSVPAQLFGSMPVIKHDNLLIGQSAATATYAADIGGLLGTSAADRAVCAMMVATNEDLRVTMVGG</sequence>
<comment type="caution">
    <text evidence="5">The sequence shown here is derived from an EMBL/GenBank/DDBJ whole genome shotgun (WGS) entry which is preliminary data.</text>
</comment>
<dbReference type="SUPFAM" id="SSF52833">
    <property type="entry name" value="Thioredoxin-like"/>
    <property type="match status" value="1"/>
</dbReference>
<reference evidence="5 6" key="1">
    <citation type="journal article" date="2012" name="Genome Biol.">
        <title>Genome and low-iron response of an oceanic diatom adapted to chronic iron limitation.</title>
        <authorList>
            <person name="Lommer M."/>
            <person name="Specht M."/>
            <person name="Roy A.S."/>
            <person name="Kraemer L."/>
            <person name="Andreson R."/>
            <person name="Gutowska M.A."/>
            <person name="Wolf J."/>
            <person name="Bergner S.V."/>
            <person name="Schilhabel M.B."/>
            <person name="Klostermeier U.C."/>
            <person name="Beiko R.G."/>
            <person name="Rosenstiel P."/>
            <person name="Hippler M."/>
            <person name="Laroche J."/>
        </authorList>
    </citation>
    <scope>NUCLEOTIDE SEQUENCE [LARGE SCALE GENOMIC DNA]</scope>
    <source>
        <strain evidence="5 6">CCMP1005</strain>
    </source>
</reference>
<dbReference type="GO" id="GO:0004364">
    <property type="term" value="F:glutathione transferase activity"/>
    <property type="evidence" value="ECO:0007669"/>
    <property type="project" value="UniProtKB-EC"/>
</dbReference>
<accession>K0T8K0</accession>
<dbReference type="EMBL" id="AGNL01009770">
    <property type="protein sequence ID" value="EJK69656.1"/>
    <property type="molecule type" value="Genomic_DNA"/>
</dbReference>
<comment type="catalytic activity">
    <reaction evidence="3">
        <text>RX + glutathione = an S-substituted glutathione + a halide anion + H(+)</text>
        <dbReference type="Rhea" id="RHEA:16437"/>
        <dbReference type="ChEBI" id="CHEBI:15378"/>
        <dbReference type="ChEBI" id="CHEBI:16042"/>
        <dbReference type="ChEBI" id="CHEBI:17792"/>
        <dbReference type="ChEBI" id="CHEBI:57925"/>
        <dbReference type="ChEBI" id="CHEBI:90779"/>
        <dbReference type="EC" id="2.5.1.18"/>
    </reaction>
</comment>
<dbReference type="GO" id="GO:0006749">
    <property type="term" value="P:glutathione metabolic process"/>
    <property type="evidence" value="ECO:0007669"/>
    <property type="project" value="TreeGrafter"/>
</dbReference>
<evidence type="ECO:0000259" key="4">
    <source>
        <dbReference type="PROSITE" id="PS50404"/>
    </source>
</evidence>
<dbReference type="Proteomes" id="UP000266841">
    <property type="component" value="Unassembled WGS sequence"/>
</dbReference>
<dbReference type="OrthoDB" id="420389at2759"/>
<evidence type="ECO:0000256" key="1">
    <source>
        <dbReference type="ARBA" id="ARBA00012452"/>
    </source>
</evidence>
<protein>
    <recommendedName>
        <fullName evidence="1">glutathione transferase</fullName>
        <ecNumber evidence="1">2.5.1.18</ecNumber>
    </recommendedName>
</protein>
<dbReference type="Gene3D" id="1.20.1050.130">
    <property type="match status" value="1"/>
</dbReference>
<evidence type="ECO:0000313" key="5">
    <source>
        <dbReference type="EMBL" id="EJK69656.1"/>
    </source>
</evidence>
<evidence type="ECO:0000313" key="6">
    <source>
        <dbReference type="Proteomes" id="UP000266841"/>
    </source>
</evidence>
<dbReference type="InterPro" id="IPR004045">
    <property type="entry name" value="Glutathione_S-Trfase_N"/>
</dbReference>
<keyword evidence="2" id="KW-0808">Transferase</keyword>
<dbReference type="InterPro" id="IPR036249">
    <property type="entry name" value="Thioredoxin-like_sf"/>
</dbReference>